<dbReference type="Proteomes" id="UP000517765">
    <property type="component" value="Unassembled WGS sequence"/>
</dbReference>
<dbReference type="AlphaFoldDB" id="A0A5P0YVU2"/>
<protein>
    <submittedName>
        <fullName evidence="2">Isomerase</fullName>
    </submittedName>
</protein>
<dbReference type="Proteomes" id="UP000320857">
    <property type="component" value="Unassembled WGS sequence"/>
</dbReference>
<keyword evidence="2" id="KW-0413">Isomerase</keyword>
<sequence length="122" mass="13025">MPNLTVDYSEPLAGTFDATALGRDLHIAVEKTVGSSPSACRTHFRRIEQSVIGEGGELGDSTDVAHIEVALFAGRTTEAKAELASAVLALAKERVTALPGRRLRLSVHISELDQATYLTHQA</sequence>
<reference evidence="1" key="3">
    <citation type="journal article" name="Syst. Appl. Microbiol.">
        <title>Streptomyces alkaliterrae sp. nov., isolated from an alkaline soil, and emended descriptions of Streptomyces alkaliphilus, Streptomyces calidiresistens and Streptomyces durbertensis.</title>
        <authorList>
            <person name="Swiecimska M."/>
            <person name="Golinska P."/>
            <person name="Nouioui I."/>
            <person name="Wypij M."/>
            <person name="Rai M."/>
            <person name="Sangal V."/>
            <person name="Goodfellow M."/>
        </authorList>
    </citation>
    <scope>NUCLEOTIDE SEQUENCE</scope>
    <source>
        <strain evidence="1">OF8</strain>
    </source>
</reference>
<organism evidence="2 3">
    <name type="scientific">Streptomyces alkaliterrae</name>
    <dbReference type="NCBI Taxonomy" id="2213162"/>
    <lineage>
        <taxon>Bacteria</taxon>
        <taxon>Bacillati</taxon>
        <taxon>Actinomycetota</taxon>
        <taxon>Actinomycetes</taxon>
        <taxon>Kitasatosporales</taxon>
        <taxon>Streptomycetaceae</taxon>
        <taxon>Streptomyces</taxon>
    </lineage>
</organism>
<dbReference type="OrthoDB" id="7203947at2"/>
<gene>
    <name evidence="2" type="ORF">FNX44_021515</name>
    <name evidence="1" type="ORF">H3147_24485</name>
</gene>
<dbReference type="InterPro" id="IPR014347">
    <property type="entry name" value="Tautomerase/MIF_sf"/>
</dbReference>
<evidence type="ECO:0000313" key="3">
    <source>
        <dbReference type="Proteomes" id="UP000320857"/>
    </source>
</evidence>
<dbReference type="PANTHER" id="PTHR37950">
    <property type="entry name" value="4-HYDROXYPHENYLACETATE CATABOLISM PROTEIN"/>
    <property type="match status" value="1"/>
</dbReference>
<comment type="caution">
    <text evidence="2">The sequence shown here is derived from an EMBL/GenBank/DDBJ whole genome shotgun (WGS) entry which is preliminary data.</text>
</comment>
<keyword evidence="3" id="KW-1185">Reference proteome</keyword>
<name>A0A5P0YVU2_9ACTN</name>
<evidence type="ECO:0000313" key="4">
    <source>
        <dbReference type="Proteomes" id="UP000517765"/>
    </source>
</evidence>
<dbReference type="Gene3D" id="3.30.429.10">
    <property type="entry name" value="Macrophage Migration Inhibitory Factor"/>
    <property type="match status" value="1"/>
</dbReference>
<proteinExistence type="predicted"/>
<evidence type="ECO:0000313" key="2">
    <source>
        <dbReference type="EMBL" id="MQS04401.1"/>
    </source>
</evidence>
<dbReference type="EMBL" id="VJYK02000283">
    <property type="protein sequence ID" value="MQS04401.1"/>
    <property type="molecule type" value="Genomic_DNA"/>
</dbReference>
<evidence type="ECO:0000313" key="1">
    <source>
        <dbReference type="EMBL" id="MBB1261942.1"/>
    </source>
</evidence>
<dbReference type="SUPFAM" id="SSF55331">
    <property type="entry name" value="Tautomerase/MIF"/>
    <property type="match status" value="1"/>
</dbReference>
<dbReference type="InterPro" id="IPR004220">
    <property type="entry name" value="5-COMe_2-OHmuconate_Isoase"/>
</dbReference>
<dbReference type="PANTHER" id="PTHR37950:SF1">
    <property type="entry name" value="4-HYDROXYPHENYLACETATE CATABOLISM PROTEIN"/>
    <property type="match status" value="1"/>
</dbReference>
<accession>A0A5P0YVU2</accession>
<dbReference type="EMBL" id="JABJXA010000230">
    <property type="protein sequence ID" value="MBB1261942.1"/>
    <property type="molecule type" value="Genomic_DNA"/>
</dbReference>
<dbReference type="Pfam" id="PF02962">
    <property type="entry name" value="CHMI"/>
    <property type="match status" value="1"/>
</dbReference>
<reference evidence="4" key="2">
    <citation type="submission" date="2020-05" db="EMBL/GenBank/DDBJ databases">
        <title>Classification of alakaliphilic streptomycetes isolated from an alkaline soil next to Lonar Crater, India and a proposal for the recognition of Streptomyces alkaliterrae sp. nov.</title>
        <authorList>
            <person name="Golinska P."/>
        </authorList>
    </citation>
    <scope>NUCLEOTIDE SEQUENCE [LARGE SCALE GENOMIC DNA]</scope>
    <source>
        <strain evidence="4">OF8</strain>
    </source>
</reference>
<dbReference type="GO" id="GO:0008704">
    <property type="term" value="F:5-carboxymethyl-2-hydroxymuconate delta-isomerase activity"/>
    <property type="evidence" value="ECO:0007669"/>
    <property type="project" value="InterPro"/>
</dbReference>
<reference evidence="2 3" key="1">
    <citation type="submission" date="2019-10" db="EMBL/GenBank/DDBJ databases">
        <title>Streptomyces sp. nov., a novel actinobacterium isolated from alkaline environment.</title>
        <authorList>
            <person name="Golinska P."/>
        </authorList>
    </citation>
    <scope>NUCLEOTIDE SEQUENCE [LARGE SCALE GENOMIC DNA]</scope>
    <source>
        <strain evidence="2 3">OF1</strain>
    </source>
</reference>
<dbReference type="RefSeq" id="WP_143650295.1">
    <property type="nucleotide sequence ID" value="NZ_JABJXA010000230.1"/>
</dbReference>